<dbReference type="EMBL" id="UIVT01000004">
    <property type="protein sequence ID" value="SVP94320.1"/>
    <property type="molecule type" value="Genomic_DNA"/>
</dbReference>
<dbReference type="AlphaFoldDB" id="A0A3B0N3A8"/>
<dbReference type="VEuPathDB" id="PiroplasmaDB:TA08140"/>
<feature type="compositionally biased region" description="Low complexity" evidence="1">
    <location>
        <begin position="376"/>
        <end position="387"/>
    </location>
</feature>
<feature type="compositionally biased region" description="Low complexity" evidence="1">
    <location>
        <begin position="398"/>
        <end position="408"/>
    </location>
</feature>
<dbReference type="EMBL" id="UIVS01000004">
    <property type="protein sequence ID" value="SVP95165.1"/>
    <property type="molecule type" value="Genomic_DNA"/>
</dbReference>
<name>A0A3B0N3A8_THEAN</name>
<gene>
    <name evidence="2" type="ORF">TAT_000332300</name>
    <name evidence="3" type="ORF">TAV_000332100</name>
</gene>
<accession>A0A3B0N3A8</accession>
<organism evidence="2">
    <name type="scientific">Theileria annulata</name>
    <dbReference type="NCBI Taxonomy" id="5874"/>
    <lineage>
        <taxon>Eukaryota</taxon>
        <taxon>Sar</taxon>
        <taxon>Alveolata</taxon>
        <taxon>Apicomplexa</taxon>
        <taxon>Aconoidasida</taxon>
        <taxon>Piroplasmida</taxon>
        <taxon>Theileriidae</taxon>
        <taxon>Theileria</taxon>
    </lineage>
</organism>
<feature type="region of interest" description="Disordered" evidence="1">
    <location>
        <begin position="376"/>
        <end position="427"/>
    </location>
</feature>
<evidence type="ECO:0000256" key="1">
    <source>
        <dbReference type="SAM" id="MobiDB-lite"/>
    </source>
</evidence>
<evidence type="ECO:0000313" key="3">
    <source>
        <dbReference type="EMBL" id="SVP95165.1"/>
    </source>
</evidence>
<sequence length="427" mass="47895">MQLIKRVGAFLIHSAYISSNNLIYTKIRTNNFRSLEPANETVVSDIVDNIVESSVNPIKTLRIIDTTLNSVDNPLDIIDKKLDNNDEPASNIVEKVDTVDSSVNQLIPVYSTEKAVNTDNNTKVGLGTKTDYVDPFNQTYLKKIKSGPNNQNSLQDVRLMEGNQEKKGVVLGYEEYNNLKEEIAMLKRELADAKNYMLQRKRGKRVYEPIEVRLNIRIHESDLLTKCNFFKKKALKGYPLILTIKTDGNAKDYTLAAEGILNKAKIFLGNSCTPAGKITVSGSRISQRFSPVDDPFANSDETHFPMDTPETKPFFHSYSEYENNRTASYQRNVRPETPSKPMKVDVAKEIKTSSVSTGGKSGEFRYSAKLVNNPVVPEVPVSSGEPGSRWIVKHKSSTSRPPNNTNSNVEPKSEPDNSKWKVLNKTK</sequence>
<reference evidence="2" key="1">
    <citation type="submission" date="2018-07" db="EMBL/GenBank/DDBJ databases">
        <authorList>
            <person name="Quirk P.G."/>
            <person name="Krulwich T.A."/>
        </authorList>
    </citation>
    <scope>NUCLEOTIDE SEQUENCE</scope>
    <source>
        <strain evidence="2">Anand</strain>
    </source>
</reference>
<evidence type="ECO:0000313" key="2">
    <source>
        <dbReference type="EMBL" id="SVP94320.1"/>
    </source>
</evidence>
<protein>
    <submittedName>
        <fullName evidence="2">Uncharacterized protein</fullName>
    </submittedName>
</protein>
<proteinExistence type="predicted"/>